<feature type="transmembrane region" description="Helical" evidence="8">
    <location>
        <begin position="281"/>
        <end position="310"/>
    </location>
</feature>
<keyword evidence="8" id="KW-0812">Transmembrane</keyword>
<evidence type="ECO:0000256" key="3">
    <source>
        <dbReference type="ARBA" id="ARBA00023055"/>
    </source>
</evidence>
<evidence type="ECO:0000256" key="7">
    <source>
        <dbReference type="SAM" id="MobiDB-lite"/>
    </source>
</evidence>
<dbReference type="PROSITE" id="PS51847">
    <property type="entry name" value="SMP"/>
    <property type="match status" value="1"/>
</dbReference>
<keyword evidence="8" id="KW-1133">Transmembrane helix</keyword>
<dbReference type="RefSeq" id="XP_022839062.1">
    <property type="nucleotide sequence ID" value="XM_022984319.1"/>
</dbReference>
<dbReference type="KEGG" id="ota:OT_ostta05g03600"/>
<keyword evidence="4" id="KW-0446">Lipid-binding</keyword>
<dbReference type="GO" id="GO:0006869">
    <property type="term" value="P:lipid transport"/>
    <property type="evidence" value="ECO:0007669"/>
    <property type="project" value="UniProtKB-KW"/>
</dbReference>
<feature type="domain" description="SMP-LTD" evidence="9">
    <location>
        <begin position="364"/>
        <end position="550"/>
    </location>
</feature>
<evidence type="ECO:0000259" key="9">
    <source>
        <dbReference type="PROSITE" id="PS51847"/>
    </source>
</evidence>
<dbReference type="GO" id="GO:0008289">
    <property type="term" value="F:lipid binding"/>
    <property type="evidence" value="ECO:0007669"/>
    <property type="project" value="UniProtKB-KW"/>
</dbReference>
<evidence type="ECO:0000313" key="11">
    <source>
        <dbReference type="Proteomes" id="UP000009170"/>
    </source>
</evidence>
<evidence type="ECO:0000256" key="4">
    <source>
        <dbReference type="ARBA" id="ARBA00023121"/>
    </source>
</evidence>
<keyword evidence="11" id="KW-1185">Reference proteome</keyword>
<dbReference type="CDD" id="cd21669">
    <property type="entry name" value="SMP_SF"/>
    <property type="match status" value="1"/>
</dbReference>
<comment type="subcellular location">
    <subcellularLocation>
        <location evidence="1">Membrane</location>
    </subcellularLocation>
</comment>
<reference evidence="11" key="1">
    <citation type="journal article" date="2006" name="Proc. Natl. Acad. Sci. U.S.A.">
        <title>Genome analysis of the smallest free-living eukaryote Ostreococcus tauri unveils many unique features.</title>
        <authorList>
            <person name="Derelle E."/>
            <person name="Ferraz C."/>
            <person name="Rombauts S."/>
            <person name="Rouze P."/>
            <person name="Worden A.Z."/>
            <person name="Robbens S."/>
            <person name="Partensky F."/>
            <person name="Degroeve S."/>
            <person name="Echeynie S."/>
            <person name="Cooke R."/>
            <person name="Saeys Y."/>
            <person name="Wuyts J."/>
            <person name="Jabbari K."/>
            <person name="Bowler C."/>
            <person name="Panaud O."/>
            <person name="Piegu B."/>
            <person name="Ball S.G."/>
            <person name="Ral J.-P."/>
            <person name="Bouget F.-Y."/>
            <person name="Piganeau G."/>
            <person name="De Baets B."/>
            <person name="Picard A."/>
            <person name="Delseny M."/>
            <person name="Demaille J."/>
            <person name="Van de Peer Y."/>
            <person name="Moreau H."/>
        </authorList>
    </citation>
    <scope>NUCLEOTIDE SEQUENCE [LARGE SCALE GENOMIC DNA]</scope>
    <source>
        <strain evidence="11">OTTH 0595 / CCAP 157/2 / RCC745</strain>
    </source>
</reference>
<evidence type="ECO:0000256" key="5">
    <source>
        <dbReference type="ARBA" id="ARBA00023136"/>
    </source>
</evidence>
<gene>
    <name evidence="10" type="ORF">OT_ostta05g03600</name>
</gene>
<keyword evidence="2" id="KW-0813">Transport</keyword>
<name>A0A090M1F5_OSTTA</name>
<dbReference type="EMBL" id="CAID01000005">
    <property type="protein sequence ID" value="CEF98070.1"/>
    <property type="molecule type" value="Genomic_DNA"/>
</dbReference>
<dbReference type="GO" id="GO:0016020">
    <property type="term" value="C:membrane"/>
    <property type="evidence" value="ECO:0007669"/>
    <property type="project" value="UniProtKB-SubCell"/>
</dbReference>
<dbReference type="PANTHER" id="PTHR47042:SF4">
    <property type="entry name" value="OS02G0313700 PROTEIN"/>
    <property type="match status" value="1"/>
</dbReference>
<keyword evidence="5 8" id="KW-0472">Membrane</keyword>
<dbReference type="PANTHER" id="PTHR47042">
    <property type="entry name" value="C2 DOMAIN-CONTAINING PROTEIN-LIKE"/>
    <property type="match status" value="1"/>
</dbReference>
<accession>A0A090M1F5</accession>
<dbReference type="InParanoid" id="A0A090M1F5"/>
<dbReference type="InterPro" id="IPR052847">
    <property type="entry name" value="Ext_Synaptotagmin/KAHRP-like"/>
</dbReference>
<keyword evidence="3" id="KW-0445">Lipid transport</keyword>
<evidence type="ECO:0000256" key="1">
    <source>
        <dbReference type="ARBA" id="ARBA00004370"/>
    </source>
</evidence>
<evidence type="ECO:0000256" key="6">
    <source>
        <dbReference type="SAM" id="Coils"/>
    </source>
</evidence>
<reference evidence="10 11" key="2">
    <citation type="journal article" date="2014" name="BMC Genomics">
        <title>An improved genome of the model marine alga Ostreococcus tauri unfolds by assessing Illumina de novo assemblies.</title>
        <authorList>
            <person name="Blanc-Mathieu R."/>
            <person name="Verhelst B."/>
            <person name="Derelle E."/>
            <person name="Rombauts S."/>
            <person name="Bouget F.Y."/>
            <person name="Carre I."/>
            <person name="Chateau A."/>
            <person name="Eyre-Walker A."/>
            <person name="Grimsley N."/>
            <person name="Moreau H."/>
            <person name="Piegu B."/>
            <person name="Rivals E."/>
            <person name="Schackwitz W."/>
            <person name="Van de Peer Y."/>
            <person name="Piganeau G."/>
        </authorList>
    </citation>
    <scope>NUCLEOTIDE SEQUENCE [LARGE SCALE GENOMIC DNA]</scope>
    <source>
        <strain evidence="11">OTTH 0595 / CCAP 157/2 / RCC745</strain>
    </source>
</reference>
<evidence type="ECO:0000256" key="2">
    <source>
        <dbReference type="ARBA" id="ARBA00022448"/>
    </source>
</evidence>
<dbReference type="Proteomes" id="UP000009170">
    <property type="component" value="Unassembled WGS sequence"/>
</dbReference>
<comment type="caution">
    <text evidence="10">The sequence shown here is derived from an EMBL/GenBank/DDBJ whole genome shotgun (WGS) entry which is preliminary data.</text>
</comment>
<proteinExistence type="predicted"/>
<dbReference type="OrthoDB" id="1029639at2759"/>
<dbReference type="AlphaFoldDB" id="A0A090M1F5"/>
<feature type="compositionally biased region" description="Basic and acidic residues" evidence="7">
    <location>
        <begin position="1"/>
        <end position="12"/>
    </location>
</feature>
<evidence type="ECO:0000313" key="10">
    <source>
        <dbReference type="EMBL" id="CEF98070.1"/>
    </source>
</evidence>
<feature type="coiled-coil region" evidence="6">
    <location>
        <begin position="312"/>
        <end position="339"/>
    </location>
</feature>
<sequence length="567" mass="62910">MGRALKNDEMLRDLPGASAAGGGRVRVRAAWVSTPTGRKVVELSPMPADEETARSDAGEEIESDWWAVTVSVYDDREEHLCDLAMSEDNTVAALKTRLLAQFPEKSAATTMDFDETALQEKLEKIKMRSPPASQKTISHTNPMYDNDTEERVLTTSGRVGGKGTETGKFGIQNVLGIVRDIVAPIVSDESSPSASDDEIEEDFDDTGDVMTLVASLDETDEEEEDMKVPTGQLFGGPHSKIIVGYLPTNYQETFERILIFLQKVLDEYLPAVASFPPAAHLVFAITIAAVLVELLGFALWTTIAISVCYARVRSEEELRRRAENRNMKLAMKMQQVKSEFNRMKYIAEHVSSARDKRALNSLTKSGDLAWANAVMAATYSGFLRDWANRKIEKTISERLETQKPAILEKCAIVDFKLSDKAPVASAIRVIKSQKLQDGDVLLELAISADRSEFSFSIGAKLKLGPPIKIDVKFKAEKLEARAAVVYTKMAPFAKTVRVSLAEVPKTNLSISHNGMDIADLPGVDIWIRTSIEKLTVNRFLEPNAIIYNCDVHWRKHQAKVRKEREGA</sequence>
<organism evidence="10 11">
    <name type="scientific">Ostreococcus tauri</name>
    <name type="common">Marine green alga</name>
    <dbReference type="NCBI Taxonomy" id="70448"/>
    <lineage>
        <taxon>Eukaryota</taxon>
        <taxon>Viridiplantae</taxon>
        <taxon>Chlorophyta</taxon>
        <taxon>Mamiellophyceae</taxon>
        <taxon>Mamiellales</taxon>
        <taxon>Bathycoccaceae</taxon>
        <taxon>Ostreococcus</taxon>
    </lineage>
</organism>
<dbReference type="InterPro" id="IPR031468">
    <property type="entry name" value="SMP_LBD"/>
</dbReference>
<protein>
    <submittedName>
        <fullName evidence="10">Unnamed product</fullName>
    </submittedName>
</protein>
<keyword evidence="6" id="KW-0175">Coiled coil</keyword>
<feature type="region of interest" description="Disordered" evidence="7">
    <location>
        <begin position="1"/>
        <end position="20"/>
    </location>
</feature>
<dbReference type="GeneID" id="9835159"/>
<evidence type="ECO:0000256" key="8">
    <source>
        <dbReference type="SAM" id="Phobius"/>
    </source>
</evidence>